<dbReference type="RefSeq" id="WP_050379119.1">
    <property type="nucleotide sequence ID" value="NZ_LGSS01000049.1"/>
</dbReference>
<evidence type="ECO:0000259" key="1">
    <source>
        <dbReference type="Pfam" id="PF07659"/>
    </source>
</evidence>
<organism evidence="2 3">
    <name type="scientific">Gottschalkia purinilytica</name>
    <name type="common">Clostridium purinilyticum</name>
    <dbReference type="NCBI Taxonomy" id="1503"/>
    <lineage>
        <taxon>Bacteria</taxon>
        <taxon>Bacillati</taxon>
        <taxon>Bacillota</taxon>
        <taxon>Tissierellia</taxon>
        <taxon>Tissierellales</taxon>
        <taxon>Gottschalkiaceae</taxon>
        <taxon>Gottschalkia</taxon>
    </lineage>
</organism>
<proteinExistence type="predicted"/>
<dbReference type="Proteomes" id="UP000037267">
    <property type="component" value="Unassembled WGS sequence"/>
</dbReference>
<dbReference type="Pfam" id="PF07659">
    <property type="entry name" value="DUF1599"/>
    <property type="match status" value="1"/>
</dbReference>
<gene>
    <name evidence="2" type="ORF">CLPU_49c00030</name>
</gene>
<sequence>MIEFVEDSEEADNVYVDNNYTYVDNDKIRLHEGICKSLNHMYRAKNADYGDSFTKVREEYPNVVLIHLMEKIERLKTIDKNMTTKVDESREDTLKDIANYCIMELVEMQMENK</sequence>
<dbReference type="EMBL" id="LGSS01000049">
    <property type="protein sequence ID" value="KNF06955.1"/>
    <property type="molecule type" value="Genomic_DNA"/>
</dbReference>
<feature type="domain" description="Nucleotide modification associated" evidence="1">
    <location>
        <begin position="45"/>
        <end position="108"/>
    </location>
</feature>
<name>A0A0L0W6T9_GOTPU</name>
<reference evidence="3" key="1">
    <citation type="submission" date="2015-07" db="EMBL/GenBank/DDBJ databases">
        <title>Draft genome sequence of the purine-degrading Gottschalkia purinilyticum DSM 1384 (formerly Clostridium purinilyticum).</title>
        <authorList>
            <person name="Poehlein A."/>
            <person name="Schiel-Bengelsdorf B."/>
            <person name="Bengelsdorf F.R."/>
            <person name="Daniel R."/>
            <person name="Duerre P."/>
        </authorList>
    </citation>
    <scope>NUCLEOTIDE SEQUENCE [LARGE SCALE GENOMIC DNA]</scope>
    <source>
        <strain evidence="3">DSM 1384</strain>
    </source>
</reference>
<dbReference type="InterPro" id="IPR011630">
    <property type="entry name" value="DUF1599"/>
</dbReference>
<dbReference type="AlphaFoldDB" id="A0A0L0W6T9"/>
<dbReference type="OrthoDB" id="1708031at2"/>
<comment type="caution">
    <text evidence="2">The sequence shown here is derived from an EMBL/GenBank/DDBJ whole genome shotgun (WGS) entry which is preliminary data.</text>
</comment>
<dbReference type="STRING" id="1503.CLPU_49c00030"/>
<evidence type="ECO:0000313" key="3">
    <source>
        <dbReference type="Proteomes" id="UP000037267"/>
    </source>
</evidence>
<keyword evidence="3" id="KW-1185">Reference proteome</keyword>
<protein>
    <recommendedName>
        <fullName evidence="1">Nucleotide modification associated domain-containing protein</fullName>
    </recommendedName>
</protein>
<accession>A0A0L0W6T9</accession>
<evidence type="ECO:0000313" key="2">
    <source>
        <dbReference type="EMBL" id="KNF06955.1"/>
    </source>
</evidence>